<dbReference type="CDD" id="cd00590">
    <property type="entry name" value="RRM_SF"/>
    <property type="match status" value="1"/>
</dbReference>
<reference evidence="4" key="1">
    <citation type="submission" date="2013-02" db="EMBL/GenBank/DDBJ databases">
        <authorList>
            <consortium name="The Broad Institute Genome Sequencing Platform"/>
            <person name="Cuomo C."/>
            <person name="Becnel J."/>
            <person name="Sanscrainte N."/>
            <person name="Walker B."/>
            <person name="Young S.K."/>
            <person name="Zeng Q."/>
            <person name="Gargeya S."/>
            <person name="Fitzgerald M."/>
            <person name="Haas B."/>
            <person name="Abouelleil A."/>
            <person name="Alvarado L."/>
            <person name="Arachchi H.M."/>
            <person name="Berlin A.M."/>
            <person name="Chapman S.B."/>
            <person name="Dewar J."/>
            <person name="Goldberg J."/>
            <person name="Griggs A."/>
            <person name="Gujja S."/>
            <person name="Hansen M."/>
            <person name="Howarth C."/>
            <person name="Imamovic A."/>
            <person name="Larimer J."/>
            <person name="McCowan C."/>
            <person name="Murphy C."/>
            <person name="Neiman D."/>
            <person name="Pearson M."/>
            <person name="Priest M."/>
            <person name="Roberts A."/>
            <person name="Saif S."/>
            <person name="Shea T."/>
            <person name="Sisk P."/>
            <person name="Sykes S."/>
            <person name="Wortman J."/>
            <person name="Nusbaum C."/>
            <person name="Birren B."/>
        </authorList>
    </citation>
    <scope>NUCLEOTIDE SEQUENCE [LARGE SCALE GENOMIC DNA]</scope>
    <source>
        <strain evidence="4">PRA339</strain>
    </source>
</reference>
<evidence type="ECO:0000313" key="4">
    <source>
        <dbReference type="Proteomes" id="UP000030655"/>
    </source>
</evidence>
<sequence>MNSLCIKNIPERNRAEVLRRLEVLISRYVNNTVITIPYNYKLRKYAFVKLESKEDADTLKKSLDGLIFFNSELKVEYTYDKLSYKETKTIYIKLSEEINENELKNAIMNSLVYNVRYVKVKKIVLIDFKDKNESKKYFNEKNGKISLKGKTYKLECL</sequence>
<dbReference type="GO" id="GO:0003723">
    <property type="term" value="F:RNA binding"/>
    <property type="evidence" value="ECO:0007669"/>
    <property type="project" value="UniProtKB-UniRule"/>
</dbReference>
<dbReference type="Gene3D" id="3.30.70.330">
    <property type="match status" value="1"/>
</dbReference>
<reference evidence="3 4" key="2">
    <citation type="submission" date="2014-03" db="EMBL/GenBank/DDBJ databases">
        <title>The Genome Sequence of Anncaliia algerae insect isolate PRA339.</title>
        <authorList>
            <consortium name="The Broad Institute Genome Sequencing Platform"/>
            <consortium name="The Broad Institute Genome Sequencing Center for Infectious Disease"/>
            <person name="Cuomo C."/>
            <person name="Becnel J."/>
            <person name="Sanscrainte N."/>
            <person name="Walker B."/>
            <person name="Young S.K."/>
            <person name="Zeng Q."/>
            <person name="Gargeya S."/>
            <person name="Fitzgerald M."/>
            <person name="Haas B."/>
            <person name="Abouelleil A."/>
            <person name="Alvarado L."/>
            <person name="Arachchi H.M."/>
            <person name="Berlin A.M."/>
            <person name="Chapman S.B."/>
            <person name="Dewar J."/>
            <person name="Goldberg J."/>
            <person name="Griggs A."/>
            <person name="Gujja S."/>
            <person name="Hansen M."/>
            <person name="Howarth C."/>
            <person name="Imamovic A."/>
            <person name="Larimer J."/>
            <person name="McCowan C."/>
            <person name="Murphy C."/>
            <person name="Neiman D."/>
            <person name="Pearson M."/>
            <person name="Priest M."/>
            <person name="Roberts A."/>
            <person name="Saif S."/>
            <person name="Shea T."/>
            <person name="Sisk P."/>
            <person name="Sykes S."/>
            <person name="Wortman J."/>
            <person name="Nusbaum C."/>
            <person name="Birren B."/>
        </authorList>
    </citation>
    <scope>NUCLEOTIDE SEQUENCE [LARGE SCALE GENOMIC DNA]</scope>
    <source>
        <strain evidence="3 4">PRA339</strain>
    </source>
</reference>
<evidence type="ECO:0000256" key="1">
    <source>
        <dbReference type="PROSITE-ProRule" id="PRU00176"/>
    </source>
</evidence>
<accession>A0A059F5F6</accession>
<proteinExistence type="predicted"/>
<keyword evidence="4" id="KW-1185">Reference proteome</keyword>
<gene>
    <name evidence="3" type="ORF">H312_00088</name>
</gene>
<dbReference type="Pfam" id="PF00076">
    <property type="entry name" value="RRM_1"/>
    <property type="match status" value="1"/>
</dbReference>
<dbReference type="Proteomes" id="UP000030655">
    <property type="component" value="Unassembled WGS sequence"/>
</dbReference>
<dbReference type="SUPFAM" id="SSF54928">
    <property type="entry name" value="RNA-binding domain, RBD"/>
    <property type="match status" value="1"/>
</dbReference>
<dbReference type="InterPro" id="IPR035979">
    <property type="entry name" value="RBD_domain_sf"/>
</dbReference>
<keyword evidence="1" id="KW-0694">RNA-binding</keyword>
<dbReference type="VEuPathDB" id="MicrosporidiaDB:H312_00088"/>
<dbReference type="InterPro" id="IPR000504">
    <property type="entry name" value="RRM_dom"/>
</dbReference>
<dbReference type="SMART" id="SM00360">
    <property type="entry name" value="RRM"/>
    <property type="match status" value="2"/>
</dbReference>
<evidence type="ECO:0000313" key="3">
    <source>
        <dbReference type="EMBL" id="KCZ82430.1"/>
    </source>
</evidence>
<dbReference type="EMBL" id="KK365130">
    <property type="protein sequence ID" value="KCZ82430.1"/>
    <property type="molecule type" value="Genomic_DNA"/>
</dbReference>
<dbReference type="PROSITE" id="PS50102">
    <property type="entry name" value="RRM"/>
    <property type="match status" value="1"/>
</dbReference>
<dbReference type="HOGENOM" id="CLU_1677397_0_0_1"/>
<dbReference type="AlphaFoldDB" id="A0A059F5F6"/>
<organism evidence="3 4">
    <name type="scientific">Anncaliia algerae PRA339</name>
    <dbReference type="NCBI Taxonomy" id="1288291"/>
    <lineage>
        <taxon>Eukaryota</taxon>
        <taxon>Fungi</taxon>
        <taxon>Fungi incertae sedis</taxon>
        <taxon>Microsporidia</taxon>
        <taxon>Tubulinosematoidea</taxon>
        <taxon>Tubulinosematidae</taxon>
        <taxon>Anncaliia</taxon>
    </lineage>
</organism>
<dbReference type="OrthoDB" id="277802at2759"/>
<protein>
    <recommendedName>
        <fullName evidence="2">RRM domain-containing protein</fullName>
    </recommendedName>
</protein>
<feature type="domain" description="RRM" evidence="2">
    <location>
        <begin position="2"/>
        <end position="80"/>
    </location>
</feature>
<name>A0A059F5F6_9MICR</name>
<evidence type="ECO:0000259" key="2">
    <source>
        <dbReference type="PROSITE" id="PS50102"/>
    </source>
</evidence>
<dbReference type="InterPro" id="IPR012677">
    <property type="entry name" value="Nucleotide-bd_a/b_plait_sf"/>
</dbReference>